<dbReference type="InterPro" id="IPR036680">
    <property type="entry name" value="SPOR-like_sf"/>
</dbReference>
<organism evidence="3 4">
    <name type="scientific">Alcanivorax sediminis</name>
    <dbReference type="NCBI Taxonomy" id="2663008"/>
    <lineage>
        <taxon>Bacteria</taxon>
        <taxon>Pseudomonadati</taxon>
        <taxon>Pseudomonadota</taxon>
        <taxon>Gammaproteobacteria</taxon>
        <taxon>Oceanospirillales</taxon>
        <taxon>Alcanivoracaceae</taxon>
        <taxon>Alcanivorax</taxon>
    </lineage>
</organism>
<feature type="compositionally biased region" description="Low complexity" evidence="1">
    <location>
        <begin position="371"/>
        <end position="380"/>
    </location>
</feature>
<dbReference type="SUPFAM" id="SSF110997">
    <property type="entry name" value="Sporulation related repeat"/>
    <property type="match status" value="1"/>
</dbReference>
<gene>
    <name evidence="3" type="ORF">GFN93_05875</name>
</gene>
<keyword evidence="3" id="KW-0131">Cell cycle</keyword>
<accession>A0A6N7LQY2</accession>
<sequence length="483" mass="51937">MEFDEDRFFSGASRGDYLEALTAHAGLGSVVVVDGDSGSGVSTLLGQAVMALLDDLEVVRIDGHDPHDGNVVVEALLRHFNIERPELPETLRRTLVDGRIVVVVDNSEALSEDALATMASLKQKLGGRLGYFFGGQSACLEQVKAAGFVVDDRLSLPALTAEDIQDCAWFVLGLELDDGESASLCDRCEGNLGQVLASLAPESPLASSISTDEDEASLSFGARHQDEESEADLEDDSGWEDEGEESSDDRAEPPWRHITAVAGLLVVVALLWFGLSSNSQEDPSTRVIALPVPAEPAANELPIDATGSDEVQPMTPTMEPVARLEDLKVREDGEVILEPVSDPVMQSDPPQKDTVMTLSQAPGDPKPAEAPEPAVAESSPQPKPLVDAEGYRHAGWLATQDDADWFLQITATSQQEGARRVLDQIDRKGAYYEAQRNGKTVWLVLAGDYSSRQAALDAKSSLPAKLREAGPFPRKMADIRGEL</sequence>
<comment type="caution">
    <text evidence="3">The sequence shown here is derived from an EMBL/GenBank/DDBJ whole genome shotgun (WGS) entry which is preliminary data.</text>
</comment>
<dbReference type="AlphaFoldDB" id="A0A6N7LQY2"/>
<dbReference type="Proteomes" id="UP000469421">
    <property type="component" value="Unassembled WGS sequence"/>
</dbReference>
<dbReference type="GO" id="GO:0042834">
    <property type="term" value="F:peptidoglycan binding"/>
    <property type="evidence" value="ECO:0007669"/>
    <property type="project" value="InterPro"/>
</dbReference>
<feature type="domain" description="SPOR" evidence="2">
    <location>
        <begin position="399"/>
        <end position="475"/>
    </location>
</feature>
<dbReference type="RefSeq" id="WP_328594307.1">
    <property type="nucleotide sequence ID" value="NZ_WIRE01000001.1"/>
</dbReference>
<proteinExistence type="predicted"/>
<dbReference type="InterPro" id="IPR007730">
    <property type="entry name" value="SPOR-like_dom"/>
</dbReference>
<evidence type="ECO:0000313" key="4">
    <source>
        <dbReference type="Proteomes" id="UP000469421"/>
    </source>
</evidence>
<dbReference type="PROSITE" id="PS51724">
    <property type="entry name" value="SPOR"/>
    <property type="match status" value="1"/>
</dbReference>
<evidence type="ECO:0000313" key="3">
    <source>
        <dbReference type="EMBL" id="MQX52769.1"/>
    </source>
</evidence>
<evidence type="ECO:0000256" key="1">
    <source>
        <dbReference type="SAM" id="MobiDB-lite"/>
    </source>
</evidence>
<keyword evidence="3" id="KW-0132">Cell division</keyword>
<reference evidence="3 4" key="1">
    <citation type="submission" date="2019-10" db="EMBL/GenBank/DDBJ databases">
        <title>Alcanivorax sp.PA15-N-34 draft genome sequence.</title>
        <authorList>
            <person name="Liao X."/>
            <person name="Shao Z."/>
        </authorList>
    </citation>
    <scope>NUCLEOTIDE SEQUENCE [LARGE SCALE GENOMIC DNA]</scope>
    <source>
        <strain evidence="3 4">PA15-N-34</strain>
    </source>
</reference>
<name>A0A6N7LQY2_9GAMM</name>
<dbReference type="EMBL" id="WIRE01000001">
    <property type="protein sequence ID" value="MQX52769.1"/>
    <property type="molecule type" value="Genomic_DNA"/>
</dbReference>
<dbReference type="Gene3D" id="3.30.70.1070">
    <property type="entry name" value="Sporulation related repeat"/>
    <property type="match status" value="1"/>
</dbReference>
<keyword evidence="4" id="KW-1185">Reference proteome</keyword>
<feature type="region of interest" description="Disordered" evidence="1">
    <location>
        <begin position="204"/>
        <end position="254"/>
    </location>
</feature>
<protein>
    <submittedName>
        <fullName evidence="3">Cell division protein</fullName>
    </submittedName>
</protein>
<dbReference type="Pfam" id="PF05036">
    <property type="entry name" value="SPOR"/>
    <property type="match status" value="1"/>
</dbReference>
<feature type="region of interest" description="Disordered" evidence="1">
    <location>
        <begin position="341"/>
        <end position="387"/>
    </location>
</feature>
<dbReference type="GO" id="GO:0051301">
    <property type="term" value="P:cell division"/>
    <property type="evidence" value="ECO:0007669"/>
    <property type="project" value="UniProtKB-KW"/>
</dbReference>
<evidence type="ECO:0000259" key="2">
    <source>
        <dbReference type="PROSITE" id="PS51724"/>
    </source>
</evidence>
<feature type="compositionally biased region" description="Acidic residues" evidence="1">
    <location>
        <begin position="227"/>
        <end position="247"/>
    </location>
</feature>